<keyword evidence="6 16" id="KW-0285">Flavoprotein</keyword>
<dbReference type="Pfam" id="PF05199">
    <property type="entry name" value="GMC_oxred_C"/>
    <property type="match status" value="1"/>
</dbReference>
<evidence type="ECO:0000256" key="12">
    <source>
        <dbReference type="ARBA" id="ARBA00034050"/>
    </source>
</evidence>
<dbReference type="PIRSF" id="PIRSF000137">
    <property type="entry name" value="Alcohol_oxidase"/>
    <property type="match status" value="1"/>
</dbReference>
<evidence type="ECO:0000259" key="17">
    <source>
        <dbReference type="PROSITE" id="PS00624"/>
    </source>
</evidence>
<keyword evidence="19" id="KW-1185">Reference proteome</keyword>
<dbReference type="Gene3D" id="3.50.50.60">
    <property type="entry name" value="FAD/NAD(P)-binding domain"/>
    <property type="match status" value="3"/>
</dbReference>
<dbReference type="PRINTS" id="PR00757">
    <property type="entry name" value="AMINEOXDASEF"/>
</dbReference>
<comment type="catalytic activity">
    <reaction evidence="10">
        <text>pyranose + acceptor = pyranos-2,3-diulose + reduced acceptor.</text>
        <dbReference type="EC" id="1.1.99.29"/>
    </reaction>
</comment>
<evidence type="ECO:0000256" key="14">
    <source>
        <dbReference type="PIRSR" id="PIRSR000137-1"/>
    </source>
</evidence>
<dbReference type="EC" id="1.4.3.-" evidence="16"/>
<evidence type="ECO:0000256" key="16">
    <source>
        <dbReference type="RuleBase" id="RU362067"/>
    </source>
</evidence>
<dbReference type="Proteomes" id="UP000284842">
    <property type="component" value="Unassembled WGS sequence"/>
</dbReference>
<dbReference type="EMBL" id="NHTK01001292">
    <property type="protein sequence ID" value="PPR00781.1"/>
    <property type="molecule type" value="Genomic_DNA"/>
</dbReference>
<gene>
    <name evidence="18" type="ORF">CVT24_000746</name>
</gene>
<comment type="similarity">
    <text evidence="3">Belongs to the GMC oxidoreductase family.</text>
</comment>
<comment type="similarity">
    <text evidence="16">Belongs to the flavin monoamine oxidase family.</text>
</comment>
<dbReference type="InterPro" id="IPR001613">
    <property type="entry name" value="Flavin_amine_oxidase"/>
</dbReference>
<comment type="catalytic activity">
    <reaction evidence="11">
        <text>pyranose + acceptor = pyranos-3-ulose + reduced acceptor.</text>
        <dbReference type="EC" id="1.1.99.29"/>
    </reaction>
</comment>
<dbReference type="InterPro" id="IPR012132">
    <property type="entry name" value="GMC_OxRdtase"/>
</dbReference>
<dbReference type="OrthoDB" id="269227at2759"/>
<keyword evidence="5" id="KW-0964">Secreted</keyword>
<comment type="catalytic activity">
    <reaction evidence="13">
        <text>a pyranoside + acceptor = a pyranosid-3,4-diulose + reduced acceptor.</text>
        <dbReference type="EC" id="1.1.99.29"/>
    </reaction>
</comment>
<dbReference type="InParanoid" id="A0A409YCQ2"/>
<dbReference type="PANTHER" id="PTHR11552">
    <property type="entry name" value="GLUCOSE-METHANOL-CHOLINE GMC OXIDOREDUCTASE"/>
    <property type="match status" value="1"/>
</dbReference>
<evidence type="ECO:0000256" key="4">
    <source>
        <dbReference type="ARBA" id="ARBA00011245"/>
    </source>
</evidence>
<keyword evidence="16" id="KW-0560">Oxidoreductase</keyword>
<evidence type="ECO:0000313" key="19">
    <source>
        <dbReference type="Proteomes" id="UP000284842"/>
    </source>
</evidence>
<evidence type="ECO:0000256" key="10">
    <source>
        <dbReference type="ARBA" id="ARBA00034010"/>
    </source>
</evidence>
<dbReference type="InterPro" id="IPR000172">
    <property type="entry name" value="GMC_OxRdtase_N"/>
</dbReference>
<comment type="subcellular location">
    <subcellularLocation>
        <location evidence="2">Secreted</location>
    </subcellularLocation>
</comment>
<evidence type="ECO:0000256" key="2">
    <source>
        <dbReference type="ARBA" id="ARBA00004613"/>
    </source>
</evidence>
<evidence type="ECO:0000256" key="1">
    <source>
        <dbReference type="ARBA" id="ARBA00001974"/>
    </source>
</evidence>
<dbReference type="SUPFAM" id="SSF51905">
    <property type="entry name" value="FAD/NAD(P)-binding domain"/>
    <property type="match status" value="1"/>
</dbReference>
<dbReference type="AlphaFoldDB" id="A0A409YCQ2"/>
<dbReference type="Gene3D" id="3.30.560.10">
    <property type="entry name" value="Glucose Oxidase, domain 3"/>
    <property type="match status" value="2"/>
</dbReference>
<dbReference type="STRING" id="181874.A0A409YCQ2"/>
<dbReference type="GO" id="GO:0050660">
    <property type="term" value="F:flavin adenine dinucleotide binding"/>
    <property type="evidence" value="ECO:0007669"/>
    <property type="project" value="InterPro"/>
</dbReference>
<feature type="active site" description="Proton acceptor" evidence="14">
    <location>
        <position position="640"/>
    </location>
</feature>
<comment type="caution">
    <text evidence="18">The sequence shown here is derived from an EMBL/GenBank/DDBJ whole genome shotgun (WGS) entry which is preliminary data.</text>
</comment>
<feature type="active site" description="Proton donor" evidence="14">
    <location>
        <position position="596"/>
    </location>
</feature>
<reference evidence="18 19" key="1">
    <citation type="journal article" date="2018" name="Evol. Lett.">
        <title>Horizontal gene cluster transfer increased hallucinogenic mushroom diversity.</title>
        <authorList>
            <person name="Reynolds H.T."/>
            <person name="Vijayakumar V."/>
            <person name="Gluck-Thaler E."/>
            <person name="Korotkin H.B."/>
            <person name="Matheny P.B."/>
            <person name="Slot J.C."/>
        </authorList>
    </citation>
    <scope>NUCLEOTIDE SEQUENCE [LARGE SCALE GENOMIC DNA]</scope>
    <source>
        <strain evidence="18 19">2629</strain>
    </source>
</reference>
<evidence type="ECO:0000256" key="13">
    <source>
        <dbReference type="ARBA" id="ARBA00034059"/>
    </source>
</evidence>
<name>A0A409YCQ2_9AGAR</name>
<evidence type="ECO:0000256" key="8">
    <source>
        <dbReference type="ARBA" id="ARBA00024699"/>
    </source>
</evidence>
<dbReference type="Pfam" id="PF00732">
    <property type="entry name" value="GMC_oxred_N"/>
    <property type="match status" value="1"/>
</dbReference>
<evidence type="ECO:0000256" key="9">
    <source>
        <dbReference type="ARBA" id="ARBA00033986"/>
    </source>
</evidence>
<comment type="catalytic activity">
    <reaction evidence="9">
        <text>pyranose + acceptor = pyranos-2-ulose + reduced acceptor.</text>
        <dbReference type="EC" id="1.1.99.29"/>
    </reaction>
</comment>
<evidence type="ECO:0000256" key="5">
    <source>
        <dbReference type="ARBA" id="ARBA00022525"/>
    </source>
</evidence>
<sequence>MISIINLKYNHSNFHHSTLNMPDLFPTFTTPFFNLIERLGIPVQSLSPTVRNLLAGVALAALLRYTFLAKPKKAPRYVSNLDNVGAKVGQDSIPSKRYDVIVVGGGTSGCALAARLSEDPNIRVLLLEAGGSGSALPASVTPAGFGPKMLGGCSSINAQMAQYGAFGDFDQWAEHTGDESWAWKNFGKYFRKFESYQPHPDYPGIDESARGRNGPVKVGFYNTITDKSRAFIQAAKGVGIPETKDFNGPNGTNGVARRVSSETAYLTPEVLARPNLTVAINATATRVIFDTSGSKPRATAVEFGRVAGGPRWVAHAKEIVLSGGAVHSPHLLMVSGVGPSAHLKSHNIPIVKDIPGVGQKLYDHPVIDVYLKDASSTSSKFMKPQSPSDVVKLIGAIWQYKQATKKGWQGGRDEAGPLGMNVRTLKHTQCGTPVLIFLLSIQFGEAAAFVRSDDPVLFPGAPVLPDSTSAKDSPDLEIFSTPFAYKEHGKVVFNEHTFALHVYLLRPSSYGAVLLRSSDPWVQPSVNPNYLKEPEDIKKLARGVKLCLRIAQEQPLAKYLAHDDKRELYDHGKYHYVNDDEALEKLVTERVETVYHPTTTCRMGKSIEDGDVVDSKLRVFGIDGLRVCDASVFPWIVSGHTAGACFATAEKLADEIKAEFRAT</sequence>
<accession>A0A409YCQ2</accession>
<evidence type="ECO:0000256" key="11">
    <source>
        <dbReference type="ARBA" id="ARBA00034029"/>
    </source>
</evidence>
<comment type="cofactor">
    <cofactor evidence="1 15 16">
        <name>FAD</name>
        <dbReference type="ChEBI" id="CHEBI:57692"/>
    </cofactor>
</comment>
<comment type="subunit">
    <text evidence="4">Monomer.</text>
</comment>
<comment type="function">
    <text evidence="8">Catalyzes the single-oxidation or sequential double oxidation reaction of carbohydrates primarily at carbon-2 and/or carbon-3 with the concomitant reduction of the flavin. The enzyme exhibits a broad sugar substrate specificity, oxidizing different aldopyranoses to the corresponding C-1, C-2, C-3 or C-1,2, C-2,3 and C-3,4 (di)dehydro sugars with substrate-specific regioselectivity. Accepts only a narrow range of electron acceptors such as substituted benzoquinones and complexed metal ions and reacts extremely slowly with O(2) as acceptor. May play a role in the natural recycling of plant matter by oxidizing all major monosaccharides in lignocellulose and by reducing quinone compounds or reactive radical species generated during lignin depolymerization.</text>
</comment>
<evidence type="ECO:0000256" key="3">
    <source>
        <dbReference type="ARBA" id="ARBA00010790"/>
    </source>
</evidence>
<evidence type="ECO:0000256" key="15">
    <source>
        <dbReference type="PIRSR" id="PIRSR000137-2"/>
    </source>
</evidence>
<evidence type="ECO:0000256" key="6">
    <source>
        <dbReference type="ARBA" id="ARBA00022630"/>
    </source>
</evidence>
<dbReference type="InterPro" id="IPR036188">
    <property type="entry name" value="FAD/NAD-bd_sf"/>
</dbReference>
<dbReference type="PANTHER" id="PTHR11552:SF147">
    <property type="entry name" value="CHOLINE DEHYDROGENASE, MITOCHONDRIAL"/>
    <property type="match status" value="1"/>
</dbReference>
<dbReference type="PROSITE" id="PS00624">
    <property type="entry name" value="GMC_OXRED_2"/>
    <property type="match status" value="1"/>
</dbReference>
<comment type="catalytic activity">
    <reaction evidence="12">
        <text>a pyranoside + acceptor = a pyranosid-3-ulose + reduced acceptor.</text>
        <dbReference type="EC" id="1.1.99.29"/>
    </reaction>
</comment>
<proteinExistence type="inferred from homology"/>
<dbReference type="InterPro" id="IPR007867">
    <property type="entry name" value="GMC_OxRtase_C"/>
</dbReference>
<feature type="domain" description="Glucose-methanol-choline oxidoreductase N-terminal" evidence="17">
    <location>
        <begin position="324"/>
        <end position="338"/>
    </location>
</feature>
<keyword evidence="7 15" id="KW-0274">FAD</keyword>
<evidence type="ECO:0000256" key="7">
    <source>
        <dbReference type="ARBA" id="ARBA00022827"/>
    </source>
</evidence>
<dbReference type="GO" id="GO:0005576">
    <property type="term" value="C:extracellular region"/>
    <property type="evidence" value="ECO:0007669"/>
    <property type="project" value="UniProtKB-SubCell"/>
</dbReference>
<feature type="binding site" evidence="15">
    <location>
        <begin position="107"/>
        <end position="108"/>
    </location>
    <ligand>
        <name>FAD</name>
        <dbReference type="ChEBI" id="CHEBI:57692"/>
    </ligand>
</feature>
<dbReference type="GO" id="GO:0033718">
    <property type="term" value="F:pyranose dehydrogenase (acceptor) activity"/>
    <property type="evidence" value="ECO:0007669"/>
    <property type="project" value="UniProtKB-EC"/>
</dbReference>
<organism evidence="18 19">
    <name type="scientific">Panaeolus cyanescens</name>
    <dbReference type="NCBI Taxonomy" id="181874"/>
    <lineage>
        <taxon>Eukaryota</taxon>
        <taxon>Fungi</taxon>
        <taxon>Dikarya</taxon>
        <taxon>Basidiomycota</taxon>
        <taxon>Agaricomycotina</taxon>
        <taxon>Agaricomycetes</taxon>
        <taxon>Agaricomycetidae</taxon>
        <taxon>Agaricales</taxon>
        <taxon>Agaricineae</taxon>
        <taxon>Galeropsidaceae</taxon>
        <taxon>Panaeolus</taxon>
    </lineage>
</organism>
<dbReference type="SUPFAM" id="SSF54373">
    <property type="entry name" value="FAD-linked reductases, C-terminal domain"/>
    <property type="match status" value="1"/>
</dbReference>
<evidence type="ECO:0000313" key="18">
    <source>
        <dbReference type="EMBL" id="PPR00781.1"/>
    </source>
</evidence>
<protein>
    <recommendedName>
        <fullName evidence="16">Amine oxidase</fullName>
        <ecNumber evidence="16">1.4.3.-</ecNumber>
    </recommendedName>
</protein>